<protein>
    <submittedName>
        <fullName evidence="1">Uncharacterized protein</fullName>
    </submittedName>
</protein>
<proteinExistence type="evidence at transcript level"/>
<reference evidence="1" key="1">
    <citation type="journal article" date="2008" name="BMC Genomics">
        <title>A conifer genomics resource of 200,000 spruce (Picea spp.) ESTs and 6,464 high-quality, sequence-finished full-length cDNAs for Sitka spruce (Picea sitchensis).</title>
        <authorList>
            <person name="Ralph S.G."/>
            <person name="Chun H.J."/>
            <person name="Kolosova N."/>
            <person name="Cooper D."/>
            <person name="Oddy C."/>
            <person name="Ritland C.E."/>
            <person name="Kirkpatrick R."/>
            <person name="Moore R."/>
            <person name="Barber S."/>
            <person name="Holt R.A."/>
            <person name="Jones S.J."/>
            <person name="Marra M.A."/>
            <person name="Douglas C.J."/>
            <person name="Ritland K."/>
            <person name="Bohlmann J."/>
        </authorList>
    </citation>
    <scope>NUCLEOTIDE SEQUENCE</scope>
    <source>
        <tissue evidence="1">Green portion of the leader tissue</tissue>
    </source>
</reference>
<name>A9NYG6_PICSI</name>
<evidence type="ECO:0000313" key="1">
    <source>
        <dbReference type="EMBL" id="ABK25677.1"/>
    </source>
</evidence>
<dbReference type="EMBL" id="EF086414">
    <property type="protein sequence ID" value="ABK25677.1"/>
    <property type="molecule type" value="mRNA"/>
</dbReference>
<organism evidence="1">
    <name type="scientific">Picea sitchensis</name>
    <name type="common">Sitka spruce</name>
    <name type="synonym">Pinus sitchensis</name>
    <dbReference type="NCBI Taxonomy" id="3332"/>
    <lineage>
        <taxon>Eukaryota</taxon>
        <taxon>Viridiplantae</taxon>
        <taxon>Streptophyta</taxon>
        <taxon>Embryophyta</taxon>
        <taxon>Tracheophyta</taxon>
        <taxon>Spermatophyta</taxon>
        <taxon>Pinopsida</taxon>
        <taxon>Pinidae</taxon>
        <taxon>Conifers I</taxon>
        <taxon>Pinales</taxon>
        <taxon>Pinaceae</taxon>
        <taxon>Picea</taxon>
    </lineage>
</organism>
<dbReference type="AlphaFoldDB" id="A9NYG6"/>
<sequence>MKCGASGKRNWNLRNVCIVINIHLNITEAPNLKAQGIILRMGVIQNMYHTEVPRRLRAMEMRSVAQKMLIHPKCQSFLENIHTIQPRERKYIGMKWIL</sequence>
<accession>A9NYG6</accession>